<dbReference type="InterPro" id="IPR001810">
    <property type="entry name" value="F-box_dom"/>
</dbReference>
<dbReference type="SUPFAM" id="SSF81383">
    <property type="entry name" value="F-box domain"/>
    <property type="match status" value="1"/>
</dbReference>
<dbReference type="Gene3D" id="2.120.10.80">
    <property type="entry name" value="Kelch-type beta propeller"/>
    <property type="match status" value="1"/>
</dbReference>
<accession>A0AAU9SCX1</accession>
<dbReference type="Proteomes" id="UP000836841">
    <property type="component" value="Chromosome 4"/>
</dbReference>
<reference evidence="2 3" key="1">
    <citation type="submission" date="2022-03" db="EMBL/GenBank/DDBJ databases">
        <authorList>
            <person name="Nunn A."/>
            <person name="Chopra R."/>
            <person name="Nunn A."/>
            <person name="Contreras Garrido A."/>
        </authorList>
    </citation>
    <scope>NUCLEOTIDE SEQUENCE [LARGE SCALE GENOMIC DNA]</scope>
</reference>
<dbReference type="SUPFAM" id="SSF117281">
    <property type="entry name" value="Kelch motif"/>
    <property type="match status" value="1"/>
</dbReference>
<dbReference type="InterPro" id="IPR036047">
    <property type="entry name" value="F-box-like_dom_sf"/>
</dbReference>
<dbReference type="InterPro" id="IPR015915">
    <property type="entry name" value="Kelch-typ_b-propeller"/>
</dbReference>
<dbReference type="PANTHER" id="PTHR24414:SF166">
    <property type="entry name" value="F-BOX DOMAIN-CONTAINING PROTEIN"/>
    <property type="match status" value="1"/>
</dbReference>
<proteinExistence type="predicted"/>
<dbReference type="SMART" id="SM00256">
    <property type="entry name" value="FBOX"/>
    <property type="match status" value="1"/>
</dbReference>
<evidence type="ECO:0000259" key="1">
    <source>
        <dbReference type="PROSITE" id="PS50181"/>
    </source>
</evidence>
<dbReference type="PANTHER" id="PTHR24414">
    <property type="entry name" value="F-BOX/KELCH-REPEAT PROTEIN SKIP4"/>
    <property type="match status" value="1"/>
</dbReference>
<organism evidence="2 3">
    <name type="scientific">Thlaspi arvense</name>
    <name type="common">Field penny-cress</name>
    <dbReference type="NCBI Taxonomy" id="13288"/>
    <lineage>
        <taxon>Eukaryota</taxon>
        <taxon>Viridiplantae</taxon>
        <taxon>Streptophyta</taxon>
        <taxon>Embryophyta</taxon>
        <taxon>Tracheophyta</taxon>
        <taxon>Spermatophyta</taxon>
        <taxon>Magnoliopsida</taxon>
        <taxon>eudicotyledons</taxon>
        <taxon>Gunneridae</taxon>
        <taxon>Pentapetalae</taxon>
        <taxon>rosids</taxon>
        <taxon>malvids</taxon>
        <taxon>Brassicales</taxon>
        <taxon>Brassicaceae</taxon>
        <taxon>Thlaspideae</taxon>
        <taxon>Thlaspi</taxon>
    </lineage>
</organism>
<evidence type="ECO:0000313" key="3">
    <source>
        <dbReference type="Proteomes" id="UP000836841"/>
    </source>
</evidence>
<protein>
    <recommendedName>
        <fullName evidence="1">F-box domain-containing protein</fullName>
    </recommendedName>
</protein>
<gene>
    <name evidence="2" type="ORF">TAV2_LOCUS14717</name>
</gene>
<keyword evidence="3" id="KW-1185">Reference proteome</keyword>
<dbReference type="InterPro" id="IPR050354">
    <property type="entry name" value="F-box/kelch-repeat_ARATH"/>
</dbReference>
<dbReference type="PROSITE" id="PS50181">
    <property type="entry name" value="FBOX"/>
    <property type="match status" value="1"/>
</dbReference>
<dbReference type="InterPro" id="IPR057499">
    <property type="entry name" value="Kelch_FKB95"/>
</dbReference>
<feature type="domain" description="F-box" evidence="1">
    <location>
        <begin position="10"/>
        <end position="56"/>
    </location>
</feature>
<name>A0AAU9SCX1_THLAR</name>
<dbReference type="Pfam" id="PF25210">
    <property type="entry name" value="Kelch_FKB95"/>
    <property type="match status" value="1"/>
</dbReference>
<dbReference type="CDD" id="cd22152">
    <property type="entry name" value="F-box_AtAFR-like"/>
    <property type="match status" value="1"/>
</dbReference>
<evidence type="ECO:0000313" key="2">
    <source>
        <dbReference type="EMBL" id="CAH2060069.1"/>
    </source>
</evidence>
<dbReference type="AlphaFoldDB" id="A0AAU9SCX1"/>
<dbReference type="EMBL" id="OU466860">
    <property type="protein sequence ID" value="CAH2060069.1"/>
    <property type="molecule type" value="Genomic_DNA"/>
</dbReference>
<sequence length="157" mass="17520">MEKDQSSGPPSLMMSLPEDIIIDILARVSRYNYPTLSLVSKHFRSLVASPMFSSSITGKTMMTVVGSRIYVFDGINNNVNGTTRALTIDCRYHTVQPLPSMPVPMSYTIADIIDGRIYVIGNRYCDDVRKKVMVSVLISMAVKEYCVSYGGRLALFF</sequence>